<protein>
    <submittedName>
        <fullName evidence="1">Uncharacterized protein</fullName>
    </submittedName>
</protein>
<gene>
    <name evidence="1" type="ORF">DW016_05735</name>
</gene>
<keyword evidence="2" id="KW-1185">Reference proteome</keyword>
<dbReference type="EMBL" id="QVLX01000002">
    <property type="protein sequence ID" value="RGE88998.1"/>
    <property type="molecule type" value="Genomic_DNA"/>
</dbReference>
<sequence length="73" mass="8214">MFRTPPPQVKALCCLCPQNGKGAGTISFVPAPSNNIISDFTGNVRLPAKILWEIVAIQTYRKDQEEKLFHLHY</sequence>
<dbReference type="AlphaFoldDB" id="A0A3E3K4K2"/>
<reference evidence="1 2" key="1">
    <citation type="submission" date="2018-08" db="EMBL/GenBank/DDBJ databases">
        <title>A genome reference for cultivated species of the human gut microbiota.</title>
        <authorList>
            <person name="Zou Y."/>
            <person name="Xue W."/>
            <person name="Luo G."/>
        </authorList>
    </citation>
    <scope>NUCLEOTIDE SEQUENCE [LARGE SCALE GENOMIC DNA]</scope>
    <source>
        <strain evidence="1 2">AF37-2AT</strain>
    </source>
</reference>
<comment type="caution">
    <text evidence="1">The sequence shown here is derived from an EMBL/GenBank/DDBJ whole genome shotgun (WGS) entry which is preliminary data.</text>
</comment>
<name>A0A3E3K4K2_9FIRM</name>
<organism evidence="1 2">
    <name type="scientific">Sellimonas intestinalis</name>
    <dbReference type="NCBI Taxonomy" id="1653434"/>
    <lineage>
        <taxon>Bacteria</taxon>
        <taxon>Bacillati</taxon>
        <taxon>Bacillota</taxon>
        <taxon>Clostridia</taxon>
        <taxon>Lachnospirales</taxon>
        <taxon>Lachnospiraceae</taxon>
        <taxon>Sellimonas</taxon>
    </lineage>
</organism>
<accession>A0A3E3K4K2</accession>
<evidence type="ECO:0000313" key="2">
    <source>
        <dbReference type="Proteomes" id="UP000261080"/>
    </source>
</evidence>
<evidence type="ECO:0000313" key="1">
    <source>
        <dbReference type="EMBL" id="RGE88998.1"/>
    </source>
</evidence>
<dbReference type="Proteomes" id="UP000261080">
    <property type="component" value="Unassembled WGS sequence"/>
</dbReference>
<proteinExistence type="predicted"/>